<proteinExistence type="inferred from homology"/>
<dbReference type="Pfam" id="PF14011">
    <property type="entry name" value="ESX-1_EspG"/>
    <property type="match status" value="1"/>
</dbReference>
<evidence type="ECO:0000256" key="2">
    <source>
        <dbReference type="ARBA" id="ARBA00006411"/>
    </source>
</evidence>
<gene>
    <name evidence="5" type="ORF">FB471_3053</name>
</gene>
<comment type="subcellular location">
    <subcellularLocation>
        <location evidence="1">Cytoplasm</location>
    </subcellularLocation>
</comment>
<comment type="similarity">
    <text evidence="2">Belongs to the EspG family.</text>
</comment>
<dbReference type="EMBL" id="VFML01000001">
    <property type="protein sequence ID" value="TQJ03297.1"/>
    <property type="molecule type" value="Genomic_DNA"/>
</dbReference>
<protein>
    <submittedName>
        <fullName evidence="5">ESAT-6 protein secretion system EspG family protein</fullName>
    </submittedName>
</protein>
<evidence type="ECO:0000256" key="3">
    <source>
        <dbReference type="ARBA" id="ARBA00022490"/>
    </source>
</evidence>
<evidence type="ECO:0000313" key="5">
    <source>
        <dbReference type="EMBL" id="TQJ03297.1"/>
    </source>
</evidence>
<keyword evidence="4" id="KW-0143">Chaperone</keyword>
<dbReference type="RefSeq" id="WP_141998920.1">
    <property type="nucleotide sequence ID" value="NZ_VFML01000001.1"/>
</dbReference>
<reference evidence="5 6" key="1">
    <citation type="submission" date="2019-06" db="EMBL/GenBank/DDBJ databases">
        <title>Sequencing the genomes of 1000 actinobacteria strains.</title>
        <authorList>
            <person name="Klenk H.-P."/>
        </authorList>
    </citation>
    <scope>NUCLEOTIDE SEQUENCE [LARGE SCALE GENOMIC DNA]</scope>
    <source>
        <strain evidence="5 6">DSM 45679</strain>
    </source>
</reference>
<name>A0A542DJM5_AMYCI</name>
<evidence type="ECO:0000256" key="4">
    <source>
        <dbReference type="ARBA" id="ARBA00023186"/>
    </source>
</evidence>
<dbReference type="OrthoDB" id="3623746at2"/>
<dbReference type="InterPro" id="IPR025734">
    <property type="entry name" value="EspG"/>
</dbReference>
<evidence type="ECO:0000313" key="6">
    <source>
        <dbReference type="Proteomes" id="UP000320876"/>
    </source>
</evidence>
<dbReference type="Proteomes" id="UP000320876">
    <property type="component" value="Unassembled WGS sequence"/>
</dbReference>
<comment type="caution">
    <text evidence="5">The sequence shown here is derived from an EMBL/GenBank/DDBJ whole genome shotgun (WGS) entry which is preliminary data.</text>
</comment>
<keyword evidence="3" id="KW-0963">Cytoplasm</keyword>
<evidence type="ECO:0000256" key="1">
    <source>
        <dbReference type="ARBA" id="ARBA00004496"/>
    </source>
</evidence>
<accession>A0A542DJM5</accession>
<organism evidence="5 6">
    <name type="scientific">Amycolatopsis cihanbeyliensis</name>
    <dbReference type="NCBI Taxonomy" id="1128664"/>
    <lineage>
        <taxon>Bacteria</taxon>
        <taxon>Bacillati</taxon>
        <taxon>Actinomycetota</taxon>
        <taxon>Actinomycetes</taxon>
        <taxon>Pseudonocardiales</taxon>
        <taxon>Pseudonocardiaceae</taxon>
        <taxon>Amycolatopsis</taxon>
    </lineage>
</organism>
<sequence>MAVRHLLELSLDTVLTAMARAGCGRPHVVFAGGAHYISPEAKGEVEAEALDELDALGVIRGTELTEDFADTLHLLDRPDTEYYAFLRTGDVQYTALVAARGRAAVVAAHRDGRVWLAPAEDNDLTTTLAAQLPEFPPADFTPFSVRQEEFTRLEHADAYERSRDASTMAALLEPPHYGLGYLHVARHAGGKREEAESTLSYLDAEAGRIGIELSGPPGNRYLNLFPGDAGRLAGKVASVRARLY</sequence>
<keyword evidence="6" id="KW-1185">Reference proteome</keyword>
<dbReference type="AlphaFoldDB" id="A0A542DJM5"/>